<dbReference type="GO" id="GO:0005634">
    <property type="term" value="C:nucleus"/>
    <property type="evidence" value="ECO:0007669"/>
    <property type="project" value="UniProtKB-SubCell"/>
</dbReference>
<accession>A0A9W9Q190</accession>
<dbReference type="PANTHER" id="PTHR46481">
    <property type="entry name" value="ZINC FINGER BED DOMAIN-CONTAINING PROTEIN 4"/>
    <property type="match status" value="1"/>
</dbReference>
<evidence type="ECO:0000256" key="4">
    <source>
        <dbReference type="ARBA" id="ARBA00022833"/>
    </source>
</evidence>
<evidence type="ECO:0000313" key="6">
    <source>
        <dbReference type="EMBL" id="KAJ5316477.1"/>
    </source>
</evidence>
<proteinExistence type="predicted"/>
<dbReference type="EMBL" id="JAPZBO010000005">
    <property type="protein sequence ID" value="KAJ5316477.1"/>
    <property type="molecule type" value="Genomic_DNA"/>
</dbReference>
<dbReference type="AlphaFoldDB" id="A0A9W9Q190"/>
<evidence type="ECO:0000256" key="3">
    <source>
        <dbReference type="ARBA" id="ARBA00022771"/>
    </source>
</evidence>
<organism evidence="6 7">
    <name type="scientific">Penicillium atrosanguineum</name>
    <dbReference type="NCBI Taxonomy" id="1132637"/>
    <lineage>
        <taxon>Eukaryota</taxon>
        <taxon>Fungi</taxon>
        <taxon>Dikarya</taxon>
        <taxon>Ascomycota</taxon>
        <taxon>Pezizomycotina</taxon>
        <taxon>Eurotiomycetes</taxon>
        <taxon>Eurotiomycetidae</taxon>
        <taxon>Eurotiales</taxon>
        <taxon>Aspergillaceae</taxon>
        <taxon>Penicillium</taxon>
    </lineage>
</organism>
<reference evidence="6" key="2">
    <citation type="journal article" date="2023" name="IMA Fungus">
        <title>Comparative genomic study of the Penicillium genus elucidates a diverse pangenome and 15 lateral gene transfer events.</title>
        <authorList>
            <person name="Petersen C."/>
            <person name="Sorensen T."/>
            <person name="Nielsen M.R."/>
            <person name="Sondergaard T.E."/>
            <person name="Sorensen J.L."/>
            <person name="Fitzpatrick D.A."/>
            <person name="Frisvad J.C."/>
            <person name="Nielsen K.L."/>
        </authorList>
    </citation>
    <scope>NUCLEOTIDE SEQUENCE</scope>
    <source>
        <strain evidence="6">IBT 21472</strain>
    </source>
</reference>
<dbReference type="Proteomes" id="UP001147746">
    <property type="component" value="Unassembled WGS sequence"/>
</dbReference>
<comment type="subcellular location">
    <subcellularLocation>
        <location evidence="1">Nucleus</location>
    </subcellularLocation>
</comment>
<evidence type="ECO:0000256" key="2">
    <source>
        <dbReference type="ARBA" id="ARBA00022723"/>
    </source>
</evidence>
<keyword evidence="4" id="KW-0862">Zinc</keyword>
<evidence type="ECO:0000313" key="7">
    <source>
        <dbReference type="Proteomes" id="UP001147746"/>
    </source>
</evidence>
<dbReference type="InterPro" id="IPR012337">
    <property type="entry name" value="RNaseH-like_sf"/>
</dbReference>
<comment type="caution">
    <text evidence="6">The sequence shown here is derived from an EMBL/GenBank/DDBJ whole genome shotgun (WGS) entry which is preliminary data.</text>
</comment>
<reference evidence="6" key="1">
    <citation type="submission" date="2022-12" db="EMBL/GenBank/DDBJ databases">
        <authorList>
            <person name="Petersen C."/>
        </authorList>
    </citation>
    <scope>NUCLEOTIDE SEQUENCE</scope>
    <source>
        <strain evidence="6">IBT 21472</strain>
    </source>
</reference>
<dbReference type="SUPFAM" id="SSF53098">
    <property type="entry name" value="Ribonuclease H-like"/>
    <property type="match status" value="1"/>
</dbReference>
<keyword evidence="2" id="KW-0479">Metal-binding</keyword>
<keyword evidence="5" id="KW-0539">Nucleus</keyword>
<protein>
    <submittedName>
        <fullName evidence="6">Uncharacterized protein</fullName>
    </submittedName>
</protein>
<evidence type="ECO:0000256" key="1">
    <source>
        <dbReference type="ARBA" id="ARBA00004123"/>
    </source>
</evidence>
<name>A0A9W9Q190_9EURO</name>
<dbReference type="GO" id="GO:0008270">
    <property type="term" value="F:zinc ion binding"/>
    <property type="evidence" value="ECO:0007669"/>
    <property type="project" value="UniProtKB-KW"/>
</dbReference>
<gene>
    <name evidence="6" type="ORF">N7476_006784</name>
</gene>
<evidence type="ECO:0000256" key="5">
    <source>
        <dbReference type="ARBA" id="ARBA00023242"/>
    </source>
</evidence>
<sequence>MCKRCGLVLEHPSSTRTPNGTNRHGTSTLTKHLRTATWASITRFLQDAKYNKLISYRFTQEAWEEKLLTFLTVSRLPFRLIEHPEFHYLIQIAQCAPSIPKIPSAKTIRYRLQTTVKERHQSILRKLPNHTKISIALNYWTSPFSQAFMAITGYFIDKDWQYREVLLGFQPLSGTHSGENLSAILLDVLMQYQIQDRVLAITTDNASNNNTLVNTLQQSLSDATTIIRVPCLAHIIQLSLNELLGQMKAGPTNEITKIPNAKTKKRDITRTLNKVRNLAVYINASPQRRDAFSKLQTEAIKLVPLQDVKTRWNSTFLMLRRVKRLRSIFDPFCIEYDRTDLVLDADEWRQIDYLLWITQPFFDFTLELSKTKDATTYHVFRIYNKLFEHLERSMGQLARKKVPWKKTMRKALEAAREKLASYYKQTDTIQGDLYAIGTMLAPVNKFQFFVTNDWDDQWRDQYRQSFKKALSPYQERLCS</sequence>
<keyword evidence="3" id="KW-0863">Zinc-finger</keyword>
<keyword evidence="7" id="KW-1185">Reference proteome</keyword>
<dbReference type="InterPro" id="IPR052035">
    <property type="entry name" value="ZnF_BED_domain_contain"/>
</dbReference>
<dbReference type="PANTHER" id="PTHR46481:SF10">
    <property type="entry name" value="ZINC FINGER BED DOMAIN-CONTAINING PROTEIN 39"/>
    <property type="match status" value="1"/>
</dbReference>